<feature type="domain" description="PAS" evidence="3">
    <location>
        <begin position="62"/>
        <end position="110"/>
    </location>
</feature>
<protein>
    <submittedName>
        <fullName evidence="5">Sensor histidine kinase</fullName>
        <ecNumber evidence="5">2.7.13.3</ecNumber>
    </submittedName>
</protein>
<dbReference type="PANTHER" id="PTHR44757">
    <property type="entry name" value="DIGUANYLATE CYCLASE DGCP"/>
    <property type="match status" value="1"/>
</dbReference>
<feature type="domain" description="PAC" evidence="4">
    <location>
        <begin position="250"/>
        <end position="298"/>
    </location>
</feature>
<gene>
    <name evidence="5" type="ORF">MMAB1_0655</name>
</gene>
<proteinExistence type="predicted"/>
<evidence type="ECO:0000256" key="1">
    <source>
        <dbReference type="SAM" id="Coils"/>
    </source>
</evidence>
<dbReference type="AlphaFoldDB" id="A0A0X3BIA4"/>
<accession>A0A0X3BIA4</accession>
<dbReference type="PROSITE" id="PS50112">
    <property type="entry name" value="PAS"/>
    <property type="match status" value="2"/>
</dbReference>
<dbReference type="SMART" id="SM00091">
    <property type="entry name" value="PAS"/>
    <property type="match status" value="3"/>
</dbReference>
<dbReference type="InterPro" id="IPR035965">
    <property type="entry name" value="PAS-like_dom_sf"/>
</dbReference>
<dbReference type="EMBL" id="LT158599">
    <property type="protein sequence ID" value="CVK31872.1"/>
    <property type="molecule type" value="Genomic_DNA"/>
</dbReference>
<keyword evidence="1" id="KW-0175">Coiled coil</keyword>
<dbReference type="PROSITE" id="PS50113">
    <property type="entry name" value="PAC"/>
    <property type="match status" value="1"/>
</dbReference>
<evidence type="ECO:0000256" key="2">
    <source>
        <dbReference type="SAM" id="MobiDB-lite"/>
    </source>
</evidence>
<dbReference type="EC" id="2.7.13.3" evidence="5"/>
<evidence type="ECO:0000313" key="6">
    <source>
        <dbReference type="Proteomes" id="UP000069850"/>
    </source>
</evidence>
<dbReference type="PANTHER" id="PTHR44757:SF2">
    <property type="entry name" value="BIOFILM ARCHITECTURE MAINTENANCE PROTEIN MBAA"/>
    <property type="match status" value="1"/>
</dbReference>
<feature type="domain" description="PAS" evidence="3">
    <location>
        <begin position="359"/>
        <end position="388"/>
    </location>
</feature>
<dbReference type="InterPro" id="IPR000700">
    <property type="entry name" value="PAS-assoc_C"/>
</dbReference>
<dbReference type="Gene3D" id="3.30.450.20">
    <property type="entry name" value="PAS domain"/>
    <property type="match status" value="3"/>
</dbReference>
<dbReference type="InterPro" id="IPR052155">
    <property type="entry name" value="Biofilm_reg_signaling"/>
</dbReference>
<dbReference type="KEGG" id="mema:MMAB1_0655"/>
<evidence type="ECO:0000313" key="5">
    <source>
        <dbReference type="EMBL" id="CVK31872.1"/>
    </source>
</evidence>
<evidence type="ECO:0000259" key="4">
    <source>
        <dbReference type="PROSITE" id="PS50113"/>
    </source>
</evidence>
<dbReference type="Pfam" id="PF13426">
    <property type="entry name" value="PAS_9"/>
    <property type="match status" value="1"/>
</dbReference>
<feature type="coiled-coil region" evidence="1">
    <location>
        <begin position="289"/>
        <end position="334"/>
    </location>
</feature>
<dbReference type="NCBIfam" id="TIGR00229">
    <property type="entry name" value="sensory_box"/>
    <property type="match status" value="3"/>
</dbReference>
<dbReference type="SUPFAM" id="SSF55785">
    <property type="entry name" value="PYP-like sensor domain (PAS domain)"/>
    <property type="match status" value="3"/>
</dbReference>
<dbReference type="GO" id="GO:0004673">
    <property type="term" value="F:protein histidine kinase activity"/>
    <property type="evidence" value="ECO:0007669"/>
    <property type="project" value="UniProtKB-EC"/>
</dbReference>
<dbReference type="CDD" id="cd00130">
    <property type="entry name" value="PAS"/>
    <property type="match status" value="3"/>
</dbReference>
<reference evidence="5 6" key="1">
    <citation type="submission" date="2016-01" db="EMBL/GenBank/DDBJ databases">
        <authorList>
            <person name="Manzoor S."/>
        </authorList>
    </citation>
    <scope>NUCLEOTIDE SEQUENCE [LARGE SCALE GENOMIC DNA]</scope>
    <source>
        <strain evidence="5">Methanoculleus sp MAB1</strain>
    </source>
</reference>
<dbReference type="InterPro" id="IPR000014">
    <property type="entry name" value="PAS"/>
</dbReference>
<keyword evidence="5" id="KW-0418">Kinase</keyword>
<organism evidence="5 6">
    <name type="scientific">Methanoculleus bourgensis</name>
    <dbReference type="NCBI Taxonomy" id="83986"/>
    <lineage>
        <taxon>Archaea</taxon>
        <taxon>Methanobacteriati</taxon>
        <taxon>Methanobacteriota</taxon>
        <taxon>Stenosarchaea group</taxon>
        <taxon>Methanomicrobia</taxon>
        <taxon>Methanomicrobiales</taxon>
        <taxon>Methanomicrobiaceae</taxon>
        <taxon>Methanoculleus</taxon>
    </lineage>
</organism>
<dbReference type="Pfam" id="PF08448">
    <property type="entry name" value="PAS_4"/>
    <property type="match status" value="2"/>
</dbReference>
<feature type="compositionally biased region" description="Polar residues" evidence="2">
    <location>
        <begin position="28"/>
        <end position="39"/>
    </location>
</feature>
<dbReference type="InterPro" id="IPR013656">
    <property type="entry name" value="PAS_4"/>
</dbReference>
<feature type="region of interest" description="Disordered" evidence="2">
    <location>
        <begin position="26"/>
        <end position="50"/>
    </location>
</feature>
<sequence length="460" mass="50943">MNDEYIYRSRQDSLWAAPATLSRGISGESVTMTGNNNIRRTGRDAPGTDGRGFPEREICLSLLREAPDGFVLVDSEGRCRCLNRAFTRITGYTGDDLPTVAVWFERAHPNPAYRRGVQELWQELLQGDRSVVVAGVVCRDGKVRDIEIRQTPVEGGCSLYVVRDVTEQVATEEHLRQATSELTAVIEAFPDLFLRLNADGTIIESRAGRLVEVPLVPRALLGRRVQDLLPADLGETVGNALQQAVRTGVPSAPLEFSHQVDGEVRHYEARIVPLYEMHVMAVIRDITERKRAEQELHRHREHLEDLVAGRTAELERANQQLQRLLYYIEMTERRAAEEWLDLSAGQGSLGTAEPEEGRITTDAAGTVVIVNRAAERLTGYAGGDLTGRPVWPLLSITGTDGDAREILSRELLEQGRAVQRAEGMVLVRSDGTEVSIRFSGDPIIDADGAVIGMVCTFQRV</sequence>
<keyword evidence="5" id="KW-0808">Transferase</keyword>
<name>A0A0X3BIA4_9EURY</name>
<evidence type="ECO:0000259" key="3">
    <source>
        <dbReference type="PROSITE" id="PS50112"/>
    </source>
</evidence>
<dbReference type="Proteomes" id="UP000069850">
    <property type="component" value="Chromosome 1"/>
</dbReference>